<feature type="compositionally biased region" description="Low complexity" evidence="7">
    <location>
        <begin position="209"/>
        <end position="227"/>
    </location>
</feature>
<evidence type="ECO:0000259" key="8">
    <source>
        <dbReference type="PROSITE" id="PS50114"/>
    </source>
</evidence>
<evidence type="ECO:0000313" key="10">
    <source>
        <dbReference type="Proteomes" id="UP001362999"/>
    </source>
</evidence>
<dbReference type="SUPFAM" id="SSF57716">
    <property type="entry name" value="Glucocorticoid receptor-like (DNA-binding domain)"/>
    <property type="match status" value="2"/>
</dbReference>
<dbReference type="Proteomes" id="UP001362999">
    <property type="component" value="Unassembled WGS sequence"/>
</dbReference>
<dbReference type="CDD" id="cd00202">
    <property type="entry name" value="ZnF_GATA"/>
    <property type="match status" value="2"/>
</dbReference>
<evidence type="ECO:0000256" key="6">
    <source>
        <dbReference type="PROSITE-ProRule" id="PRU00094"/>
    </source>
</evidence>
<feature type="region of interest" description="Disordered" evidence="7">
    <location>
        <begin position="86"/>
        <end position="250"/>
    </location>
</feature>
<feature type="domain" description="GATA-type" evidence="8">
    <location>
        <begin position="315"/>
        <end position="368"/>
    </location>
</feature>
<dbReference type="PANTHER" id="PTHR10071:SF281">
    <property type="entry name" value="BOX A-BINDING FACTOR-RELATED"/>
    <property type="match status" value="1"/>
</dbReference>
<evidence type="ECO:0000313" key="9">
    <source>
        <dbReference type="EMBL" id="KAK7033713.1"/>
    </source>
</evidence>
<evidence type="ECO:0000256" key="2">
    <source>
        <dbReference type="ARBA" id="ARBA00022723"/>
    </source>
</evidence>
<keyword evidence="5" id="KW-0539">Nucleus</keyword>
<dbReference type="PRINTS" id="PR00619">
    <property type="entry name" value="GATAZNFINGER"/>
</dbReference>
<evidence type="ECO:0000256" key="7">
    <source>
        <dbReference type="SAM" id="MobiDB-lite"/>
    </source>
</evidence>
<gene>
    <name evidence="9" type="ORF">R3P38DRAFT_2519909</name>
</gene>
<keyword evidence="2" id="KW-0479">Metal-binding</keyword>
<comment type="subcellular location">
    <subcellularLocation>
        <location evidence="1">Nucleus</location>
    </subcellularLocation>
</comment>
<feature type="compositionally biased region" description="Polar residues" evidence="7">
    <location>
        <begin position="86"/>
        <end position="98"/>
    </location>
</feature>
<keyword evidence="4" id="KW-0862">Zinc</keyword>
<evidence type="ECO:0000256" key="5">
    <source>
        <dbReference type="ARBA" id="ARBA00023242"/>
    </source>
</evidence>
<keyword evidence="10" id="KW-1185">Reference proteome</keyword>
<feature type="compositionally biased region" description="Basic residues" evidence="7">
    <location>
        <begin position="359"/>
        <end position="371"/>
    </location>
</feature>
<dbReference type="GO" id="GO:0005634">
    <property type="term" value="C:nucleus"/>
    <property type="evidence" value="ECO:0007669"/>
    <property type="project" value="UniProtKB-SubCell"/>
</dbReference>
<dbReference type="InterPro" id="IPR013088">
    <property type="entry name" value="Znf_NHR/GATA"/>
</dbReference>
<dbReference type="AlphaFoldDB" id="A0AAW0C3X6"/>
<feature type="region of interest" description="Disordered" evidence="7">
    <location>
        <begin position="20"/>
        <end position="41"/>
    </location>
</feature>
<proteinExistence type="predicted"/>
<dbReference type="PANTHER" id="PTHR10071">
    <property type="entry name" value="TRANSCRIPTION FACTOR GATA FAMILY MEMBER"/>
    <property type="match status" value="1"/>
</dbReference>
<dbReference type="GO" id="GO:0008270">
    <property type="term" value="F:zinc ion binding"/>
    <property type="evidence" value="ECO:0007669"/>
    <property type="project" value="UniProtKB-KW"/>
</dbReference>
<dbReference type="InterPro" id="IPR000679">
    <property type="entry name" value="Znf_GATA"/>
</dbReference>
<name>A0AAW0C3X6_9AGAR</name>
<organism evidence="9 10">
    <name type="scientific">Favolaschia claudopus</name>
    <dbReference type="NCBI Taxonomy" id="2862362"/>
    <lineage>
        <taxon>Eukaryota</taxon>
        <taxon>Fungi</taxon>
        <taxon>Dikarya</taxon>
        <taxon>Basidiomycota</taxon>
        <taxon>Agaricomycotina</taxon>
        <taxon>Agaricomycetes</taxon>
        <taxon>Agaricomycetidae</taxon>
        <taxon>Agaricales</taxon>
        <taxon>Marasmiineae</taxon>
        <taxon>Mycenaceae</taxon>
        <taxon>Favolaschia</taxon>
    </lineage>
</organism>
<feature type="region of interest" description="Disordered" evidence="7">
    <location>
        <begin position="300"/>
        <end position="319"/>
    </location>
</feature>
<feature type="domain" description="GATA-type" evidence="8">
    <location>
        <begin position="255"/>
        <end position="294"/>
    </location>
</feature>
<accession>A0AAW0C3X6</accession>
<keyword evidence="3 6" id="KW-0863">Zinc-finger</keyword>
<reference evidence="9 10" key="1">
    <citation type="journal article" date="2024" name="J Genomics">
        <title>Draft genome sequencing and assembly of Favolaschia claudopus CIRM-BRFM 2984 isolated from oak limbs.</title>
        <authorList>
            <person name="Navarro D."/>
            <person name="Drula E."/>
            <person name="Chaduli D."/>
            <person name="Cazenave R."/>
            <person name="Ahrendt S."/>
            <person name="Wang J."/>
            <person name="Lipzen A."/>
            <person name="Daum C."/>
            <person name="Barry K."/>
            <person name="Grigoriev I.V."/>
            <person name="Favel A."/>
            <person name="Rosso M.N."/>
            <person name="Martin F."/>
        </authorList>
    </citation>
    <scope>NUCLEOTIDE SEQUENCE [LARGE SCALE GENOMIC DNA]</scope>
    <source>
        <strain evidence="9 10">CIRM-BRFM 2984</strain>
    </source>
</reference>
<dbReference type="PROSITE" id="PS50114">
    <property type="entry name" value="GATA_ZN_FINGER_2"/>
    <property type="match status" value="2"/>
</dbReference>
<dbReference type="GO" id="GO:0045944">
    <property type="term" value="P:positive regulation of transcription by RNA polymerase II"/>
    <property type="evidence" value="ECO:0007669"/>
    <property type="project" value="TreeGrafter"/>
</dbReference>
<comment type="caution">
    <text evidence="9">The sequence shown here is derived from an EMBL/GenBank/DDBJ whole genome shotgun (WGS) entry which is preliminary data.</text>
</comment>
<sequence>MSPHIGPGSVLFSPVTVVDPPSSPALSIQSSRRSSLGSSSSAGILHRTYWAEGYQQQHAHGLPSTQSTRIGGRDYAYTQYTSASLENTSIPSGRTNNGSRHHNNSDSPVGPNPAIDFSSLIPMYPEPPQSPDVDSRNGGGGGMMDLSYSPDWPTATLSAPPYAPPPSYPRPSNKSGLWHPSSDPHHPGPSSPGGGASNLLIQHFNEYIPSSPYSTGTNTSSSTPSPSYFLTSMPPPTTGPSNAPLPGPDGAPGKKSCFHCHVTSTPLWRRDPATQRPLCNACGLYLQQRNKLRPQELIDADIDDDDGTPQVPDEEYTGPRCSHCNTRQTSVWRRSKTGAQVCNACGVYARLRGKERPLSLRRNKIKPRTKHGQAGGQGR</sequence>
<dbReference type="Gene3D" id="3.30.50.10">
    <property type="entry name" value="Erythroid Transcription Factor GATA-1, subunit A"/>
    <property type="match status" value="2"/>
</dbReference>
<feature type="compositionally biased region" description="Pro residues" evidence="7">
    <location>
        <begin position="233"/>
        <end position="249"/>
    </location>
</feature>
<dbReference type="GO" id="GO:0000978">
    <property type="term" value="F:RNA polymerase II cis-regulatory region sequence-specific DNA binding"/>
    <property type="evidence" value="ECO:0007669"/>
    <property type="project" value="TreeGrafter"/>
</dbReference>
<dbReference type="EMBL" id="JAWWNJ010000022">
    <property type="protein sequence ID" value="KAK7033713.1"/>
    <property type="molecule type" value="Genomic_DNA"/>
</dbReference>
<dbReference type="Pfam" id="PF00320">
    <property type="entry name" value="GATA"/>
    <property type="match status" value="2"/>
</dbReference>
<protein>
    <submittedName>
        <fullName evidence="9">GATA zinc finger domain-containing protein</fullName>
    </submittedName>
</protein>
<feature type="compositionally biased region" description="Acidic residues" evidence="7">
    <location>
        <begin position="300"/>
        <end position="316"/>
    </location>
</feature>
<dbReference type="PROSITE" id="PS00344">
    <property type="entry name" value="GATA_ZN_FINGER_1"/>
    <property type="match status" value="1"/>
</dbReference>
<dbReference type="GO" id="GO:0000981">
    <property type="term" value="F:DNA-binding transcription factor activity, RNA polymerase II-specific"/>
    <property type="evidence" value="ECO:0007669"/>
    <property type="project" value="TreeGrafter"/>
</dbReference>
<evidence type="ECO:0000256" key="4">
    <source>
        <dbReference type="ARBA" id="ARBA00022833"/>
    </source>
</evidence>
<dbReference type="GO" id="GO:0000122">
    <property type="term" value="P:negative regulation of transcription by RNA polymerase II"/>
    <property type="evidence" value="ECO:0007669"/>
    <property type="project" value="TreeGrafter"/>
</dbReference>
<feature type="region of interest" description="Disordered" evidence="7">
    <location>
        <begin position="356"/>
        <end position="379"/>
    </location>
</feature>
<dbReference type="InterPro" id="IPR039355">
    <property type="entry name" value="Transcription_factor_GATA"/>
</dbReference>
<evidence type="ECO:0000256" key="1">
    <source>
        <dbReference type="ARBA" id="ARBA00004123"/>
    </source>
</evidence>
<evidence type="ECO:0000256" key="3">
    <source>
        <dbReference type="ARBA" id="ARBA00022771"/>
    </source>
</evidence>
<dbReference type="SMART" id="SM00401">
    <property type="entry name" value="ZnF_GATA"/>
    <property type="match status" value="2"/>
</dbReference>